<evidence type="ECO:0000313" key="4">
    <source>
        <dbReference type="EMBL" id="ULN39636.1"/>
    </source>
</evidence>
<evidence type="ECO:0000259" key="3">
    <source>
        <dbReference type="Pfam" id="PF11887"/>
    </source>
</evidence>
<keyword evidence="1" id="KW-0812">Transmembrane</keyword>
<dbReference type="InterPro" id="IPR024516">
    <property type="entry name" value="Mce_C"/>
</dbReference>
<dbReference type="InterPro" id="IPR005693">
    <property type="entry name" value="Mce"/>
</dbReference>
<feature type="domain" description="Mce/MlaD" evidence="2">
    <location>
        <begin position="44"/>
        <end position="123"/>
    </location>
</feature>
<keyword evidence="1" id="KW-1133">Transmembrane helix</keyword>
<proteinExistence type="predicted"/>
<dbReference type="Pfam" id="PF02470">
    <property type="entry name" value="MlaD"/>
    <property type="match status" value="1"/>
</dbReference>
<evidence type="ECO:0000259" key="2">
    <source>
        <dbReference type="Pfam" id="PF02470"/>
    </source>
</evidence>
<dbReference type="Pfam" id="PF11887">
    <property type="entry name" value="Mce4_CUP1"/>
    <property type="match status" value="1"/>
</dbReference>
<evidence type="ECO:0000256" key="1">
    <source>
        <dbReference type="SAM" id="Phobius"/>
    </source>
</evidence>
<dbReference type="InterPro" id="IPR003399">
    <property type="entry name" value="Mce/MlaD"/>
</dbReference>
<organism evidence="4 5">
    <name type="scientific">Mycolicibacterium crocinum</name>
    <dbReference type="NCBI Taxonomy" id="388459"/>
    <lineage>
        <taxon>Bacteria</taxon>
        <taxon>Bacillati</taxon>
        <taxon>Actinomycetota</taxon>
        <taxon>Actinomycetes</taxon>
        <taxon>Mycobacteriales</taxon>
        <taxon>Mycobacteriaceae</taxon>
        <taxon>Mycolicibacterium</taxon>
    </lineage>
</organism>
<dbReference type="EMBL" id="CP092362">
    <property type="protein sequence ID" value="ULN39636.1"/>
    <property type="molecule type" value="Genomic_DNA"/>
</dbReference>
<accession>A0ABY3TJR2</accession>
<dbReference type="PANTHER" id="PTHR33371">
    <property type="entry name" value="INTERMEMBRANE PHOSPHOLIPID TRANSPORT SYSTEM BINDING PROTEIN MLAD-RELATED"/>
    <property type="match status" value="1"/>
</dbReference>
<keyword evidence="1" id="KW-0472">Membrane</keyword>
<evidence type="ECO:0000313" key="5">
    <source>
        <dbReference type="Proteomes" id="UP001055337"/>
    </source>
</evidence>
<name>A0ABY3TJR2_9MYCO</name>
<protein>
    <submittedName>
        <fullName evidence="4">MCE family protein</fullName>
    </submittedName>
</protein>
<sequence>MTQRDATSTWRGVIRPAVGVASVVLLAAIVGGAVVMFRGDVTSGVPITVLSPRAGLVMNAGAKVKMRAVQVGTVSAIEQRPNGQAVLHLSIDPTELPLIPANVGVDIASPTVFGAKLVELTPPEHPSAQPLRAGQVIDATNVTVEINTVFQQLTSVLSKVQPEKLNDILGALATAMNGRGERLGQMFSDFDALLAQLEPSLDTMRHDIVAANVAAGAYADAAPDLIRTADNATRISTTIVDRQDELNALLLSVIGLADVGSEVVDGNGQALTDVLRLLVPTTDLTNRYHEALNCALAGLIPIALAPPQPDPGAVVSVSFTLGLERYRYPANLPKVAATGGPHCADQGLPHVAPSAKPPFLVTDVGANPAQYGNQGVLLNSDGLKQLLYGPLDGPPRNSAQVGQPG</sequence>
<dbReference type="PANTHER" id="PTHR33371:SF19">
    <property type="entry name" value="MCE-FAMILY PROTEIN MCE4A"/>
    <property type="match status" value="1"/>
</dbReference>
<dbReference type="Proteomes" id="UP001055337">
    <property type="component" value="Chromosome"/>
</dbReference>
<dbReference type="NCBIfam" id="TIGR00996">
    <property type="entry name" value="Mtu_fam_mce"/>
    <property type="match status" value="1"/>
</dbReference>
<gene>
    <name evidence="4" type="ORF">MI149_18060</name>
</gene>
<reference evidence="4" key="1">
    <citation type="submission" date="2022-08" db="EMBL/GenBank/DDBJ databases">
        <title>Whole genome sequencing of non-tuberculosis mycobacteria type-strains.</title>
        <authorList>
            <person name="Igarashi Y."/>
            <person name="Osugi A."/>
            <person name="Mitarai S."/>
        </authorList>
    </citation>
    <scope>NUCLEOTIDE SEQUENCE</scope>
    <source>
        <strain evidence="4">JCM 16369</strain>
    </source>
</reference>
<dbReference type="RefSeq" id="WP_240176551.1">
    <property type="nucleotide sequence ID" value="NZ_CP092362.2"/>
</dbReference>
<keyword evidence="5" id="KW-1185">Reference proteome</keyword>
<dbReference type="InterPro" id="IPR052336">
    <property type="entry name" value="MlaD_Phospholipid_Transporter"/>
</dbReference>
<feature type="domain" description="Mammalian cell entry C-terminal" evidence="3">
    <location>
        <begin position="127"/>
        <end position="341"/>
    </location>
</feature>
<feature type="transmembrane region" description="Helical" evidence="1">
    <location>
        <begin position="12"/>
        <end position="37"/>
    </location>
</feature>